<keyword evidence="1" id="KW-0732">Signal</keyword>
<proteinExistence type="predicted"/>
<sequence length="82" mass="9388">MGETPRLSCALNYAMMMLLLLQLLGDLSVAKGEYLHKNFTNDNVNNTTPVPAMKRVLTTEENDKKEAYFISFTKHEHFPTPR</sequence>
<protein>
    <recommendedName>
        <fullName evidence="4">Secreted protein</fullName>
    </recommendedName>
</protein>
<comment type="caution">
    <text evidence="2">The sequence shown here is derived from an EMBL/GenBank/DDBJ whole genome shotgun (WGS) entry which is preliminary data.</text>
</comment>
<evidence type="ECO:0000313" key="3">
    <source>
        <dbReference type="Proteomes" id="UP001381693"/>
    </source>
</evidence>
<organism evidence="2 3">
    <name type="scientific">Halocaridina rubra</name>
    <name type="common">Hawaiian red shrimp</name>
    <dbReference type="NCBI Taxonomy" id="373956"/>
    <lineage>
        <taxon>Eukaryota</taxon>
        <taxon>Metazoa</taxon>
        <taxon>Ecdysozoa</taxon>
        <taxon>Arthropoda</taxon>
        <taxon>Crustacea</taxon>
        <taxon>Multicrustacea</taxon>
        <taxon>Malacostraca</taxon>
        <taxon>Eumalacostraca</taxon>
        <taxon>Eucarida</taxon>
        <taxon>Decapoda</taxon>
        <taxon>Pleocyemata</taxon>
        <taxon>Caridea</taxon>
        <taxon>Atyoidea</taxon>
        <taxon>Atyidae</taxon>
        <taxon>Halocaridina</taxon>
    </lineage>
</organism>
<feature type="chain" id="PRO_5043024685" description="Secreted protein" evidence="1">
    <location>
        <begin position="33"/>
        <end position="82"/>
    </location>
</feature>
<evidence type="ECO:0008006" key="4">
    <source>
        <dbReference type="Google" id="ProtNLM"/>
    </source>
</evidence>
<dbReference type="AlphaFoldDB" id="A0AAN8ZT54"/>
<keyword evidence="3" id="KW-1185">Reference proteome</keyword>
<gene>
    <name evidence="2" type="ORF">SK128_016960</name>
</gene>
<evidence type="ECO:0000313" key="2">
    <source>
        <dbReference type="EMBL" id="KAK7018092.1"/>
    </source>
</evidence>
<feature type="signal peptide" evidence="1">
    <location>
        <begin position="1"/>
        <end position="32"/>
    </location>
</feature>
<reference evidence="2 3" key="1">
    <citation type="submission" date="2023-11" db="EMBL/GenBank/DDBJ databases">
        <title>Halocaridina rubra genome assembly.</title>
        <authorList>
            <person name="Smith C."/>
        </authorList>
    </citation>
    <scope>NUCLEOTIDE SEQUENCE [LARGE SCALE GENOMIC DNA]</scope>
    <source>
        <strain evidence="2">EP-1</strain>
        <tissue evidence="2">Whole</tissue>
    </source>
</reference>
<evidence type="ECO:0000256" key="1">
    <source>
        <dbReference type="SAM" id="SignalP"/>
    </source>
</evidence>
<accession>A0AAN8ZT54</accession>
<dbReference type="EMBL" id="JAXCGZ010023038">
    <property type="protein sequence ID" value="KAK7018092.1"/>
    <property type="molecule type" value="Genomic_DNA"/>
</dbReference>
<dbReference type="Proteomes" id="UP001381693">
    <property type="component" value="Unassembled WGS sequence"/>
</dbReference>
<name>A0AAN8ZT54_HALRR</name>